<evidence type="ECO:0000313" key="2">
    <source>
        <dbReference type="EMBL" id="KAK1369228.1"/>
    </source>
</evidence>
<keyword evidence="3" id="KW-1185">Reference proteome</keyword>
<proteinExistence type="predicted"/>
<dbReference type="AlphaFoldDB" id="A0AAD8MEK7"/>
<reference evidence="2" key="1">
    <citation type="submission" date="2023-02" db="EMBL/GenBank/DDBJ databases">
        <title>Genome of toxic invasive species Heracleum sosnowskyi carries increased number of genes despite the absence of recent whole-genome duplications.</title>
        <authorList>
            <person name="Schelkunov M."/>
            <person name="Shtratnikova V."/>
            <person name="Makarenko M."/>
            <person name="Klepikova A."/>
            <person name="Omelchenko D."/>
            <person name="Novikova G."/>
            <person name="Obukhova E."/>
            <person name="Bogdanov V."/>
            <person name="Penin A."/>
            <person name="Logacheva M."/>
        </authorList>
    </citation>
    <scope>NUCLEOTIDE SEQUENCE</scope>
    <source>
        <strain evidence="2">Hsosn_3</strain>
        <tissue evidence="2">Leaf</tissue>
    </source>
</reference>
<protein>
    <submittedName>
        <fullName evidence="2">Uncharacterized protein</fullName>
    </submittedName>
</protein>
<dbReference type="Pfam" id="PF03140">
    <property type="entry name" value="DUF247"/>
    <property type="match status" value="1"/>
</dbReference>
<feature type="region of interest" description="Disordered" evidence="1">
    <location>
        <begin position="275"/>
        <end position="294"/>
    </location>
</feature>
<evidence type="ECO:0000256" key="1">
    <source>
        <dbReference type="SAM" id="MobiDB-lite"/>
    </source>
</evidence>
<gene>
    <name evidence="2" type="ORF">POM88_035320</name>
</gene>
<dbReference type="InterPro" id="IPR004158">
    <property type="entry name" value="DUF247_pln"/>
</dbReference>
<dbReference type="EMBL" id="JAUIZM010000008">
    <property type="protein sequence ID" value="KAK1369228.1"/>
    <property type="molecule type" value="Genomic_DNA"/>
</dbReference>
<dbReference type="Proteomes" id="UP001237642">
    <property type="component" value="Unassembled WGS sequence"/>
</dbReference>
<dbReference type="PANTHER" id="PTHR31549">
    <property type="entry name" value="PROTEIN, PUTATIVE (DUF247)-RELATED-RELATED"/>
    <property type="match status" value="1"/>
</dbReference>
<evidence type="ECO:0000313" key="3">
    <source>
        <dbReference type="Proteomes" id="UP001237642"/>
    </source>
</evidence>
<dbReference type="PANTHER" id="PTHR31549:SF88">
    <property type="entry name" value="DUF4220 DOMAIN-CONTAINING PROTEIN"/>
    <property type="match status" value="1"/>
</dbReference>
<feature type="compositionally biased region" description="Acidic residues" evidence="1">
    <location>
        <begin position="278"/>
        <end position="287"/>
    </location>
</feature>
<organism evidence="2 3">
    <name type="scientific">Heracleum sosnowskyi</name>
    <dbReference type="NCBI Taxonomy" id="360622"/>
    <lineage>
        <taxon>Eukaryota</taxon>
        <taxon>Viridiplantae</taxon>
        <taxon>Streptophyta</taxon>
        <taxon>Embryophyta</taxon>
        <taxon>Tracheophyta</taxon>
        <taxon>Spermatophyta</taxon>
        <taxon>Magnoliopsida</taxon>
        <taxon>eudicotyledons</taxon>
        <taxon>Gunneridae</taxon>
        <taxon>Pentapetalae</taxon>
        <taxon>asterids</taxon>
        <taxon>campanulids</taxon>
        <taxon>Apiales</taxon>
        <taxon>Apiaceae</taxon>
        <taxon>Apioideae</taxon>
        <taxon>apioid superclade</taxon>
        <taxon>Tordylieae</taxon>
        <taxon>Tordyliinae</taxon>
        <taxon>Heracleum</taxon>
    </lineage>
</organism>
<name>A0AAD8MEK7_9APIA</name>
<accession>A0AAD8MEK7</accession>
<comment type="caution">
    <text evidence="2">The sequence shown here is derived from an EMBL/GenBank/DDBJ whole genome shotgun (WGS) entry which is preliminary data.</text>
</comment>
<reference evidence="2" key="2">
    <citation type="submission" date="2023-05" db="EMBL/GenBank/DDBJ databases">
        <authorList>
            <person name="Schelkunov M.I."/>
        </authorList>
    </citation>
    <scope>NUCLEOTIDE SEQUENCE</scope>
    <source>
        <strain evidence="2">Hsosn_3</strain>
        <tissue evidence="2">Leaf</tissue>
    </source>
</reference>
<sequence length="468" mass="54175">MENKRRPVLKILKRNHLIESEEFIEKPHCRICKLARASLDSDSVDVKDLYELLLRFGPFYNRECSLLVSRPKQATWQHVVSKSPAMDSEIEDLYKSAVEEINIKARNTYEEDAVKNYLDDEFIWMMIEDGCFILQVAFYLLGGSTELDYPSDHQVFGEKCNIKALYRTWTRSLFFVGNQIPQIVLMQLMNQSFFRAVLAKRNWERPSSDLFRIALYDSLLLPVLEKQRSSCGSCYSTLRGLIHQIYSCKTKDCMVQPADLLHALHLLIVGPKRSPDKYEDEDDEDSGVLESQGKDLECDGGVTSPIRSATELKQAGIDFKKIPISNGIRGIKFSTNIFRAVLELPTFVFDTDTEWMLRYLIDYELTQEFDRNRCEVGSYVRFMSDLIVTPGDAKLLSNKDIIQANRDQREKLPKLFKELANNIVHSTQNVRVIRLQIEDYYSQPPWEKIRHFLSLVILLTLADSLYSS</sequence>